<dbReference type="InterPro" id="IPR016071">
    <property type="entry name" value="Staphylococal_nuclease_OB-fold"/>
</dbReference>
<reference evidence="4" key="1">
    <citation type="submission" date="2016-10" db="EMBL/GenBank/DDBJ databases">
        <authorList>
            <person name="Varghese N."/>
            <person name="Submissions S."/>
        </authorList>
    </citation>
    <scope>NUCLEOTIDE SEQUENCE [LARGE SCALE GENOMIC DNA]</scope>
    <source>
        <strain evidence="4">CGMCC 1.10119</strain>
    </source>
</reference>
<sequence length="716" mass="76361">MRRRSFLRTVGVATAATSVLGTGHATRRALAAADRIPAIEFDSTASLLAPDRTPLTDDSHVAVWAEASAFNVDEDGDGDAVSYPDSTPIPLVAVDDAVVGFGAPIAQNDANFVRGNEEFVLNVLDAEAGSGTVAFDTGHDQFYDPSRFEQFIGYTEANGYDVVGTDDLAAELPDASAAIVTSPASAFSQSERSALQAFVADGGALLLFDQSDFRNFDATANLNAIADALDLAFRFNDDQVLDPDNNVGPDFIPLTSNFNTAFPYFADRPGLGFELDAEETYTVDVVSVTDGDTVDVQFDNGREETVRVLGIDTPETPQNRFAERAEEWEGIESYDYLGEAGLSATEFAQGELEDATIDLGFDTNEPVRDAFNRLLGYISYDADGTGERDTLYNRRAVEAGHARLYDSSFAMHDDFFDAELAAREAGRNVWTASDPENSTTIRNDPVDSLFFPNAAAVRTSAGALDPRRAPVSAESSATVEGGSAAHESDEIPLVGIDGHARVAMVGAPLVDESYEEAEGYPVSTADYGNFVFLTHLVDRLSDREGDVLIDGGHGQFGVGYALSAEDAAYYQRYLEGVGVGFEGVNTITRENLDRGRALLVTAPVSAFSDAELEALRAFVADGGAVVLLGGDVPPAARDNLDAVADALCSDLRLDSGRVVDTESNLDDDPDVPVTGNVDDWFRLFGSYDGETTYKRTRGGPGRPGCSAGGKGKNTKN</sequence>
<dbReference type="OrthoDB" id="3327at2157"/>
<organism evidence="3 4">
    <name type="scientific">Halogranum gelatinilyticum</name>
    <dbReference type="NCBI Taxonomy" id="660521"/>
    <lineage>
        <taxon>Archaea</taxon>
        <taxon>Methanobacteriati</taxon>
        <taxon>Methanobacteriota</taxon>
        <taxon>Stenosarchaea group</taxon>
        <taxon>Halobacteria</taxon>
        <taxon>Halobacteriales</taxon>
        <taxon>Haloferacaceae</taxon>
    </lineage>
</organism>
<dbReference type="GO" id="GO:0004519">
    <property type="term" value="F:endonuclease activity"/>
    <property type="evidence" value="ECO:0007669"/>
    <property type="project" value="UniProtKB-KW"/>
</dbReference>
<gene>
    <name evidence="3" type="ORF">SAMN04487949_2510</name>
</gene>
<keyword evidence="4" id="KW-1185">Reference proteome</keyword>
<dbReference type="Gene3D" id="2.40.50.90">
    <property type="match status" value="1"/>
</dbReference>
<dbReference type="InterPro" id="IPR035437">
    <property type="entry name" value="SNase_OB-fold_sf"/>
</dbReference>
<dbReference type="AlphaFoldDB" id="A0A1G9VV37"/>
<dbReference type="STRING" id="660521.SAMN04487949_2510"/>
<feature type="region of interest" description="Disordered" evidence="1">
    <location>
        <begin position="693"/>
        <end position="716"/>
    </location>
</feature>
<dbReference type="SUPFAM" id="SSF50199">
    <property type="entry name" value="Staphylococcal nuclease"/>
    <property type="match status" value="1"/>
</dbReference>
<protein>
    <submittedName>
        <fullName evidence="3">Endonuclease YncB, thermonuclease family</fullName>
    </submittedName>
</protein>
<keyword evidence="3" id="KW-0540">Nuclease</keyword>
<keyword evidence="3" id="KW-0378">Hydrolase</keyword>
<dbReference type="PROSITE" id="PS50830">
    <property type="entry name" value="TNASE_3"/>
    <property type="match status" value="1"/>
</dbReference>
<dbReference type="SUPFAM" id="SSF52317">
    <property type="entry name" value="Class I glutamine amidotransferase-like"/>
    <property type="match status" value="1"/>
</dbReference>
<proteinExistence type="predicted"/>
<feature type="domain" description="TNase-like" evidence="2">
    <location>
        <begin position="279"/>
        <end position="432"/>
    </location>
</feature>
<dbReference type="PROSITE" id="PS51318">
    <property type="entry name" value="TAT"/>
    <property type="match status" value="1"/>
</dbReference>
<keyword evidence="3" id="KW-0255">Endonuclease</keyword>
<name>A0A1G9VV37_9EURY</name>
<dbReference type="InterPro" id="IPR002071">
    <property type="entry name" value="Thermonucl_AS"/>
</dbReference>
<feature type="region of interest" description="Disordered" evidence="1">
    <location>
        <begin position="462"/>
        <end position="486"/>
    </location>
</feature>
<evidence type="ECO:0000313" key="3">
    <source>
        <dbReference type="EMBL" id="SDM75737.1"/>
    </source>
</evidence>
<dbReference type="EMBL" id="FNHL01000003">
    <property type="protein sequence ID" value="SDM75737.1"/>
    <property type="molecule type" value="Genomic_DNA"/>
</dbReference>
<dbReference type="GO" id="GO:0003676">
    <property type="term" value="F:nucleic acid binding"/>
    <property type="evidence" value="ECO:0007669"/>
    <property type="project" value="InterPro"/>
</dbReference>
<evidence type="ECO:0000313" key="4">
    <source>
        <dbReference type="Proteomes" id="UP000199451"/>
    </source>
</evidence>
<feature type="compositionally biased region" description="Gly residues" evidence="1">
    <location>
        <begin position="698"/>
        <end position="716"/>
    </location>
</feature>
<evidence type="ECO:0000256" key="1">
    <source>
        <dbReference type="SAM" id="MobiDB-lite"/>
    </source>
</evidence>
<dbReference type="InterPro" id="IPR029062">
    <property type="entry name" value="Class_I_gatase-like"/>
</dbReference>
<dbReference type="RefSeq" id="WP_089697837.1">
    <property type="nucleotide sequence ID" value="NZ_FNHL01000003.1"/>
</dbReference>
<dbReference type="Pfam" id="PF00565">
    <property type="entry name" value="SNase"/>
    <property type="match status" value="1"/>
</dbReference>
<dbReference type="PROSITE" id="PS01123">
    <property type="entry name" value="TNASE_1"/>
    <property type="match status" value="1"/>
</dbReference>
<dbReference type="SMART" id="SM00318">
    <property type="entry name" value="SNc"/>
    <property type="match status" value="1"/>
</dbReference>
<dbReference type="InterPro" id="IPR006311">
    <property type="entry name" value="TAT_signal"/>
</dbReference>
<evidence type="ECO:0000259" key="2">
    <source>
        <dbReference type="PROSITE" id="PS50830"/>
    </source>
</evidence>
<accession>A0A1G9VV37</accession>
<dbReference type="Proteomes" id="UP000199451">
    <property type="component" value="Unassembled WGS sequence"/>
</dbReference>